<feature type="transmembrane region" description="Helical" evidence="6">
    <location>
        <begin position="158"/>
        <end position="178"/>
    </location>
</feature>
<comment type="subcellular location">
    <subcellularLocation>
        <location evidence="1">Cell membrane</location>
        <topology evidence="1">Multi-pass membrane protein</topology>
    </subcellularLocation>
</comment>
<dbReference type="PROSITE" id="PS00217">
    <property type="entry name" value="SUGAR_TRANSPORT_2"/>
    <property type="match status" value="1"/>
</dbReference>
<keyword evidence="5 6" id="KW-0472">Membrane</keyword>
<evidence type="ECO:0000313" key="9">
    <source>
        <dbReference type="Proteomes" id="UP000078292"/>
    </source>
</evidence>
<evidence type="ECO:0000256" key="6">
    <source>
        <dbReference type="SAM" id="Phobius"/>
    </source>
</evidence>
<feature type="transmembrane region" description="Helical" evidence="6">
    <location>
        <begin position="356"/>
        <end position="378"/>
    </location>
</feature>
<evidence type="ECO:0000313" key="8">
    <source>
        <dbReference type="EMBL" id="OAV62115.1"/>
    </source>
</evidence>
<accession>A0A1B7M137</accession>
<feature type="transmembrane region" description="Helical" evidence="6">
    <location>
        <begin position="330"/>
        <end position="350"/>
    </location>
</feature>
<feature type="transmembrane region" description="Helical" evidence="6">
    <location>
        <begin position="27"/>
        <end position="52"/>
    </location>
</feature>
<feature type="transmembrane region" description="Helical" evidence="6">
    <location>
        <begin position="64"/>
        <end position="85"/>
    </location>
</feature>
<feature type="transmembrane region" description="Helical" evidence="6">
    <location>
        <begin position="92"/>
        <end position="111"/>
    </location>
</feature>
<dbReference type="InterPro" id="IPR011701">
    <property type="entry name" value="MFS"/>
</dbReference>
<dbReference type="GO" id="GO:0022857">
    <property type="term" value="F:transmembrane transporter activity"/>
    <property type="evidence" value="ECO:0007669"/>
    <property type="project" value="InterPro"/>
</dbReference>
<dbReference type="RefSeq" id="WP_043057226.1">
    <property type="nucleotide sequence ID" value="NZ_LXEY01000014.1"/>
</dbReference>
<keyword evidence="2" id="KW-0813">Transport</keyword>
<evidence type="ECO:0000256" key="5">
    <source>
        <dbReference type="ARBA" id="ARBA00023136"/>
    </source>
</evidence>
<dbReference type="PROSITE" id="PS50850">
    <property type="entry name" value="MFS"/>
    <property type="match status" value="1"/>
</dbReference>
<reference evidence="8 9" key="1">
    <citation type="submission" date="2016-04" db="EMBL/GenBank/DDBJ databases">
        <title>First whole genome shotgun sequence of the bacterium Enteractinococcus sp. strain UASWS1574.</title>
        <authorList>
            <person name="Crovadore J."/>
            <person name="Chablais R."/>
            <person name="Lefort F."/>
        </authorList>
    </citation>
    <scope>NUCLEOTIDE SEQUENCE [LARGE SCALE GENOMIC DNA]</scope>
    <source>
        <strain evidence="8 9">UASWS1574</strain>
    </source>
</reference>
<dbReference type="Gene3D" id="1.20.1250.20">
    <property type="entry name" value="MFS general substrate transporter like domains"/>
    <property type="match status" value="1"/>
</dbReference>
<name>A0A1B7M137_9MICC</name>
<dbReference type="GO" id="GO:0005886">
    <property type="term" value="C:plasma membrane"/>
    <property type="evidence" value="ECO:0007669"/>
    <property type="project" value="UniProtKB-SubCell"/>
</dbReference>
<keyword evidence="9" id="KW-1185">Reference proteome</keyword>
<proteinExistence type="predicted"/>
<dbReference type="Proteomes" id="UP000078292">
    <property type="component" value="Unassembled WGS sequence"/>
</dbReference>
<dbReference type="EMBL" id="LXEY01000014">
    <property type="protein sequence ID" value="OAV62115.1"/>
    <property type="molecule type" value="Genomic_DNA"/>
</dbReference>
<evidence type="ECO:0000256" key="1">
    <source>
        <dbReference type="ARBA" id="ARBA00004651"/>
    </source>
</evidence>
<feature type="transmembrane region" description="Helical" evidence="6">
    <location>
        <begin position="261"/>
        <end position="281"/>
    </location>
</feature>
<dbReference type="InterPro" id="IPR036259">
    <property type="entry name" value="MFS_trans_sf"/>
</dbReference>
<dbReference type="InterPro" id="IPR005829">
    <property type="entry name" value="Sugar_transporter_CS"/>
</dbReference>
<comment type="caution">
    <text evidence="8">The sequence shown here is derived from an EMBL/GenBank/DDBJ whole genome shotgun (WGS) entry which is preliminary data.</text>
</comment>
<feature type="transmembrane region" description="Helical" evidence="6">
    <location>
        <begin position="416"/>
        <end position="441"/>
    </location>
</feature>
<gene>
    <name evidence="8" type="ORF">A6F49_07410</name>
</gene>
<feature type="transmembrane region" description="Helical" evidence="6">
    <location>
        <begin position="184"/>
        <end position="201"/>
    </location>
</feature>
<protein>
    <submittedName>
        <fullName evidence="8">MFS transporter</fullName>
    </submittedName>
</protein>
<evidence type="ECO:0000259" key="7">
    <source>
        <dbReference type="PROSITE" id="PS50850"/>
    </source>
</evidence>
<dbReference type="InterPro" id="IPR020846">
    <property type="entry name" value="MFS_dom"/>
</dbReference>
<keyword evidence="4 6" id="KW-1133">Transmembrane helix</keyword>
<keyword evidence="3 6" id="KW-0812">Transmembrane</keyword>
<dbReference type="STRING" id="1837282.A6F49_07410"/>
<evidence type="ECO:0000256" key="2">
    <source>
        <dbReference type="ARBA" id="ARBA00022448"/>
    </source>
</evidence>
<feature type="transmembrane region" description="Helical" evidence="6">
    <location>
        <begin position="301"/>
        <end position="323"/>
    </location>
</feature>
<feature type="transmembrane region" description="Helical" evidence="6">
    <location>
        <begin position="390"/>
        <end position="410"/>
    </location>
</feature>
<sequence>MSQTQYVPSGSEVVQSLPWKWNVQGRIFIIGGLGFMFDAWDVSLNGVLIPLLSEEWNLAPGQAAWIGTANLLGMALGAFVWATIADRIGRKAAFSATIAVFAAFTIAGVFAPNLVVFAILRFLAGFGLGGAIPVDYALVGEFTPRKHRGRVLTAMDAWWPVGAALAGFVSAWLVTIWADWRPPLLVMVLPAILLIFVRLWIPESPMFLIRTNQHDKAREVIDGLVKATGAQPVAYRLDTMQDIPKMSAGAVIDQLRRVWSFSWRTTLAIWLLFLTVMFVYYVSLQWLPTFLMDAGFAQTQAFLTTGGMAAIGLVGALIATVLVETTGRKPLLSVAAVTGSILLVIVAAFLHVPAAVLPLVLVYGLIIQIAIPVMYAYASELYPTSLRSSGFGWASAVSRISAGIGPLIFVTHLVPAFGLTGAFTFAAATVVLAVVAMFILAPETTGKDLQD</sequence>
<dbReference type="PANTHER" id="PTHR23511">
    <property type="entry name" value="SYNAPTIC VESICLE GLYCOPROTEIN 2"/>
    <property type="match status" value="1"/>
</dbReference>
<dbReference type="PANTHER" id="PTHR23511:SF34">
    <property type="entry name" value="SYNAPTIC VESICLE GLYCOPROTEIN 2"/>
    <property type="match status" value="1"/>
</dbReference>
<feature type="domain" description="Major facilitator superfamily (MFS) profile" evidence="7">
    <location>
        <begin position="27"/>
        <end position="445"/>
    </location>
</feature>
<organism evidence="8 9">
    <name type="scientific">Enteractinococcus helveticum</name>
    <dbReference type="NCBI Taxonomy" id="1837282"/>
    <lineage>
        <taxon>Bacteria</taxon>
        <taxon>Bacillati</taxon>
        <taxon>Actinomycetota</taxon>
        <taxon>Actinomycetes</taxon>
        <taxon>Micrococcales</taxon>
        <taxon>Micrococcaceae</taxon>
    </lineage>
</organism>
<dbReference type="AlphaFoldDB" id="A0A1B7M137"/>
<evidence type="ECO:0000256" key="3">
    <source>
        <dbReference type="ARBA" id="ARBA00022692"/>
    </source>
</evidence>
<evidence type="ECO:0000256" key="4">
    <source>
        <dbReference type="ARBA" id="ARBA00022989"/>
    </source>
</evidence>
<feature type="transmembrane region" description="Helical" evidence="6">
    <location>
        <begin position="117"/>
        <end position="138"/>
    </location>
</feature>
<dbReference type="Pfam" id="PF07690">
    <property type="entry name" value="MFS_1"/>
    <property type="match status" value="1"/>
</dbReference>
<dbReference type="SUPFAM" id="SSF103473">
    <property type="entry name" value="MFS general substrate transporter"/>
    <property type="match status" value="1"/>
</dbReference>